<keyword evidence="1" id="KW-0812">Transmembrane</keyword>
<dbReference type="EMBL" id="CAJJDN010000057">
    <property type="protein sequence ID" value="CAD8091288.1"/>
    <property type="molecule type" value="Genomic_DNA"/>
</dbReference>
<keyword evidence="1" id="KW-1133">Transmembrane helix</keyword>
<protein>
    <recommendedName>
        <fullName evidence="4">Transmembrane protein</fullName>
    </recommendedName>
</protein>
<sequence>MFSFRIFLCISFIVYIFQLKDQFDLICLFVAVNLVAQINNNYLSFDCWIIAFIQQYFIFKNNKVEEYYLISYPYLIIFISIFYINSQENNLFINKNLISKDFRNLIRIQNKMNNNNNNKIRKLKEHRNLFGQKSRL</sequence>
<proteinExistence type="predicted"/>
<keyword evidence="1" id="KW-0472">Membrane</keyword>
<dbReference type="Proteomes" id="UP000692954">
    <property type="component" value="Unassembled WGS sequence"/>
</dbReference>
<organism evidence="2 3">
    <name type="scientific">Paramecium sonneborni</name>
    <dbReference type="NCBI Taxonomy" id="65129"/>
    <lineage>
        <taxon>Eukaryota</taxon>
        <taxon>Sar</taxon>
        <taxon>Alveolata</taxon>
        <taxon>Ciliophora</taxon>
        <taxon>Intramacronucleata</taxon>
        <taxon>Oligohymenophorea</taxon>
        <taxon>Peniculida</taxon>
        <taxon>Parameciidae</taxon>
        <taxon>Paramecium</taxon>
    </lineage>
</organism>
<accession>A0A8S1NF55</accession>
<evidence type="ECO:0008006" key="4">
    <source>
        <dbReference type="Google" id="ProtNLM"/>
    </source>
</evidence>
<evidence type="ECO:0000313" key="3">
    <source>
        <dbReference type="Proteomes" id="UP000692954"/>
    </source>
</evidence>
<reference evidence="2" key="1">
    <citation type="submission" date="2021-01" db="EMBL/GenBank/DDBJ databases">
        <authorList>
            <consortium name="Genoscope - CEA"/>
            <person name="William W."/>
        </authorList>
    </citation>
    <scope>NUCLEOTIDE SEQUENCE</scope>
</reference>
<name>A0A8S1NF55_9CILI</name>
<evidence type="ECO:0000256" key="1">
    <source>
        <dbReference type="SAM" id="Phobius"/>
    </source>
</evidence>
<feature type="transmembrane region" description="Helical" evidence="1">
    <location>
        <begin position="66"/>
        <end position="84"/>
    </location>
</feature>
<evidence type="ECO:0000313" key="2">
    <source>
        <dbReference type="EMBL" id="CAD8091288.1"/>
    </source>
</evidence>
<keyword evidence="3" id="KW-1185">Reference proteome</keyword>
<comment type="caution">
    <text evidence="2">The sequence shown here is derived from an EMBL/GenBank/DDBJ whole genome shotgun (WGS) entry which is preliminary data.</text>
</comment>
<dbReference type="AlphaFoldDB" id="A0A8S1NF55"/>
<gene>
    <name evidence="2" type="ORF">PSON_ATCC_30995.1.T0570187</name>
</gene>